<evidence type="ECO:0000256" key="1">
    <source>
        <dbReference type="ARBA" id="ARBA00023015"/>
    </source>
</evidence>
<accession>A0ABR6TKM5</accession>
<dbReference type="SUPFAM" id="SSF46785">
    <property type="entry name" value="Winged helix' DNA-binding domain"/>
    <property type="match status" value="1"/>
</dbReference>
<feature type="domain" description="Cyclic nucleotide-binding" evidence="4">
    <location>
        <begin position="10"/>
        <end position="115"/>
    </location>
</feature>
<dbReference type="InterPro" id="IPR036390">
    <property type="entry name" value="WH_DNA-bd_sf"/>
</dbReference>
<dbReference type="PROSITE" id="PS50042">
    <property type="entry name" value="CNMP_BINDING_3"/>
    <property type="match status" value="1"/>
</dbReference>
<dbReference type="Pfam" id="PF00027">
    <property type="entry name" value="cNMP_binding"/>
    <property type="match status" value="1"/>
</dbReference>
<evidence type="ECO:0000313" key="6">
    <source>
        <dbReference type="Proteomes" id="UP000713904"/>
    </source>
</evidence>
<dbReference type="InterPro" id="IPR012318">
    <property type="entry name" value="HTH_CRP"/>
</dbReference>
<comment type="caution">
    <text evidence="5">The sequence shown here is derived from an EMBL/GenBank/DDBJ whole genome shotgun (WGS) entry which is preliminary data.</text>
</comment>
<evidence type="ECO:0000259" key="4">
    <source>
        <dbReference type="PROSITE" id="PS50042"/>
    </source>
</evidence>
<dbReference type="Pfam" id="PF13545">
    <property type="entry name" value="HTH_Crp_2"/>
    <property type="match status" value="1"/>
</dbReference>
<dbReference type="SUPFAM" id="SSF51206">
    <property type="entry name" value="cAMP-binding domain-like"/>
    <property type="match status" value="1"/>
</dbReference>
<sequence>MDEKFWEIQIFKGISENSKTKILKMDKKEVYYKSSETLFNEGDEINYFGVILDGVLKCTEYTISGKELNSSYFFNGDAFPFYLIYGGASKYNFNIVAFKKSKVVLLPVVELKEIIDSDIVFLHNILTFVAEYNCYSKILLRCVQYRRVIERLSYWLLNINEADNIIQIPNSQEVLANILHVNRSSLNQELVFLERLGVIECNRRNIKILDRKYLEDLL</sequence>
<dbReference type="InterPro" id="IPR018490">
    <property type="entry name" value="cNMP-bd_dom_sf"/>
</dbReference>
<keyword evidence="1" id="KW-0805">Transcription regulation</keyword>
<organism evidence="5 6">
    <name type="scientific">Peptostreptococcus canis</name>
    <dbReference type="NCBI Taxonomy" id="1159213"/>
    <lineage>
        <taxon>Bacteria</taxon>
        <taxon>Bacillati</taxon>
        <taxon>Bacillota</taxon>
        <taxon>Clostridia</taxon>
        <taxon>Peptostreptococcales</taxon>
        <taxon>Peptostreptococcaceae</taxon>
        <taxon>Peptostreptococcus</taxon>
    </lineage>
</organism>
<proteinExistence type="predicted"/>
<keyword evidence="3" id="KW-0804">Transcription</keyword>
<dbReference type="InterPro" id="IPR000595">
    <property type="entry name" value="cNMP-bd_dom"/>
</dbReference>
<keyword evidence="6" id="KW-1185">Reference proteome</keyword>
<dbReference type="CDD" id="cd00038">
    <property type="entry name" value="CAP_ED"/>
    <property type="match status" value="1"/>
</dbReference>
<gene>
    <name evidence="5" type="ORF">HLB29_04165</name>
</gene>
<evidence type="ECO:0000313" key="5">
    <source>
        <dbReference type="EMBL" id="MBC2575875.1"/>
    </source>
</evidence>
<dbReference type="InterPro" id="IPR014710">
    <property type="entry name" value="RmlC-like_jellyroll"/>
</dbReference>
<dbReference type="Proteomes" id="UP000713904">
    <property type="component" value="Unassembled WGS sequence"/>
</dbReference>
<evidence type="ECO:0000256" key="2">
    <source>
        <dbReference type="ARBA" id="ARBA00023125"/>
    </source>
</evidence>
<protein>
    <submittedName>
        <fullName evidence="5">Crp/Fnr family transcriptional regulator</fullName>
    </submittedName>
</protein>
<evidence type="ECO:0000256" key="3">
    <source>
        <dbReference type="ARBA" id="ARBA00023163"/>
    </source>
</evidence>
<dbReference type="RefSeq" id="WP_185623895.1">
    <property type="nucleotide sequence ID" value="NZ_JABGBW010000002.1"/>
</dbReference>
<reference evidence="5 6" key="1">
    <citation type="submission" date="2020-05" db="EMBL/GenBank/DDBJ databases">
        <title>Draft genome of xy-202 and genomic insight in genome of the genus Peptostreptococcus.</title>
        <authorList>
            <person name="Zhang Z."/>
        </authorList>
    </citation>
    <scope>NUCLEOTIDE SEQUENCE [LARGE SCALE GENOMIC DNA]</scope>
    <source>
        <strain evidence="5 6">DSM 27025</strain>
    </source>
</reference>
<keyword evidence="2" id="KW-0238">DNA-binding</keyword>
<dbReference type="EMBL" id="JABGBW010000002">
    <property type="protein sequence ID" value="MBC2575875.1"/>
    <property type="molecule type" value="Genomic_DNA"/>
</dbReference>
<dbReference type="Gene3D" id="2.60.120.10">
    <property type="entry name" value="Jelly Rolls"/>
    <property type="match status" value="1"/>
</dbReference>
<name>A0ABR6TKM5_9FIRM</name>